<dbReference type="InterPro" id="IPR013517">
    <property type="entry name" value="FG-GAP"/>
</dbReference>
<keyword evidence="1 5" id="KW-0732">Signal</keyword>
<comment type="caution">
    <text evidence="6">The sequence shown here is derived from an EMBL/GenBank/DDBJ whole genome shotgun (WGS) entry which is preliminary data.</text>
</comment>
<dbReference type="OrthoDB" id="188207at2759"/>
<dbReference type="Pfam" id="PF14312">
    <property type="entry name" value="FG-GAP_2"/>
    <property type="match status" value="4"/>
</dbReference>
<feature type="transmembrane region" description="Helical" evidence="4">
    <location>
        <begin position="414"/>
        <end position="447"/>
    </location>
</feature>
<keyword evidence="7" id="KW-1185">Reference proteome</keyword>
<sequence>MPVTRCTSLYVALFFCYLSVCLQLAFGANWNEVAKISASDSASYSMYGFAVGADATTVVVGAYQNNKMGQDAGSAYVITQNKAMNWTEAAELFGSDTGSESMFAYAVAVDGDTIVVGAPNQDGVGAVYEFVRGSDGTWPSKETAKLPSPDVTAGDYFGNSLAIKGDTMVVGSPRVAGDDGRVYVYTRAGGVWSLKTTLLPPDGCDGFFGSAVAFDGKTIVAGAHDDYNAGMVVVFVTGDSGATWSRQAVIHAPSGHSNDFFGGAVAVDGDHLVVGASHHSGDRSLSGGAYAFIRSGSSWALKQTLEPDTVADGQMLGTSVWLSGGMALVGMPGYSNNQGAAVAFQLVSGTWTRTATITAPGGDVGDLFAFSLAAVPDASVAFVGAYGVGHESGVLGIFSAPTSHPSGGGSGLPFTALVVIGVVVFVVVLLLVVLLMVVAVGLALALIGTTNLVHRRAEPRRGYESMESLV</sequence>
<evidence type="ECO:0000313" key="6">
    <source>
        <dbReference type="EMBL" id="KAG9390239.1"/>
    </source>
</evidence>
<evidence type="ECO:0000313" key="7">
    <source>
        <dbReference type="Proteomes" id="UP000717585"/>
    </source>
</evidence>
<protein>
    <recommendedName>
        <fullName evidence="8">FG-GAP repeat-containing protein</fullName>
    </recommendedName>
</protein>
<organism evidence="6 7">
    <name type="scientific">Carpediemonas membranifera</name>
    <dbReference type="NCBI Taxonomy" id="201153"/>
    <lineage>
        <taxon>Eukaryota</taxon>
        <taxon>Metamonada</taxon>
        <taxon>Carpediemonas-like organisms</taxon>
        <taxon>Carpediemonas</taxon>
    </lineage>
</organism>
<feature type="signal peptide" evidence="5">
    <location>
        <begin position="1"/>
        <end position="27"/>
    </location>
</feature>
<evidence type="ECO:0000256" key="2">
    <source>
        <dbReference type="ARBA" id="ARBA00022737"/>
    </source>
</evidence>
<evidence type="ECO:0000256" key="5">
    <source>
        <dbReference type="SAM" id="SignalP"/>
    </source>
</evidence>
<dbReference type="AlphaFoldDB" id="A0A8J6B0D7"/>
<accession>A0A8J6B0D7</accession>
<dbReference type="EMBL" id="JAHDYR010000066">
    <property type="protein sequence ID" value="KAG9390239.1"/>
    <property type="molecule type" value="Genomic_DNA"/>
</dbReference>
<proteinExistence type="predicted"/>
<dbReference type="InterPro" id="IPR013519">
    <property type="entry name" value="Int_alpha_beta-p"/>
</dbReference>
<keyword evidence="2" id="KW-0677">Repeat</keyword>
<evidence type="ECO:0000256" key="4">
    <source>
        <dbReference type="SAM" id="Phobius"/>
    </source>
</evidence>
<dbReference type="InterPro" id="IPR028994">
    <property type="entry name" value="Integrin_alpha_N"/>
</dbReference>
<evidence type="ECO:0000256" key="3">
    <source>
        <dbReference type="ARBA" id="ARBA00023180"/>
    </source>
</evidence>
<keyword evidence="4" id="KW-0472">Membrane</keyword>
<dbReference type="SUPFAM" id="SSF50965">
    <property type="entry name" value="Galactose oxidase, central domain"/>
    <property type="match status" value="1"/>
</dbReference>
<gene>
    <name evidence="6" type="ORF">J8273_8279</name>
</gene>
<name>A0A8J6B0D7_9EUKA</name>
<dbReference type="Proteomes" id="UP000717585">
    <property type="component" value="Unassembled WGS sequence"/>
</dbReference>
<feature type="chain" id="PRO_5035281930" description="FG-GAP repeat-containing protein" evidence="5">
    <location>
        <begin position="28"/>
        <end position="470"/>
    </location>
</feature>
<dbReference type="PANTHER" id="PTHR36220">
    <property type="entry name" value="UNNAMED PRODUCT"/>
    <property type="match status" value="1"/>
</dbReference>
<evidence type="ECO:0000256" key="1">
    <source>
        <dbReference type="ARBA" id="ARBA00022729"/>
    </source>
</evidence>
<dbReference type="InterPro" id="IPR011043">
    <property type="entry name" value="Gal_Oxase/kelch_b-propeller"/>
</dbReference>
<keyword evidence="4" id="KW-0812">Transmembrane</keyword>
<reference evidence="6" key="1">
    <citation type="submission" date="2021-05" db="EMBL/GenBank/DDBJ databases">
        <title>A free-living protist that lacks canonical eukaryotic 1 DNA replication and segregation systems.</title>
        <authorList>
            <person name="Salas-Leiva D.E."/>
            <person name="Tromer E.C."/>
            <person name="Curtis B.A."/>
            <person name="Jerlstrom-Hultqvist J."/>
            <person name="Kolisko M."/>
            <person name="Yi Z."/>
            <person name="Salas-Leiva J.S."/>
            <person name="Gallot-Lavallee L."/>
            <person name="Kops G.J.P.L."/>
            <person name="Archibald J.M."/>
            <person name="Simpson A.G.B."/>
            <person name="Roger A.J."/>
        </authorList>
    </citation>
    <scope>NUCLEOTIDE SEQUENCE</scope>
    <source>
        <strain evidence="6">BICM</strain>
    </source>
</reference>
<dbReference type="Gene3D" id="2.130.10.130">
    <property type="entry name" value="Integrin alpha, N-terminal"/>
    <property type="match status" value="2"/>
</dbReference>
<keyword evidence="3" id="KW-0325">Glycoprotein</keyword>
<evidence type="ECO:0008006" key="8">
    <source>
        <dbReference type="Google" id="ProtNLM"/>
    </source>
</evidence>
<dbReference type="SMART" id="SM00191">
    <property type="entry name" value="Int_alpha"/>
    <property type="match status" value="4"/>
</dbReference>
<dbReference type="PANTHER" id="PTHR36220:SF1">
    <property type="entry name" value="GAMMA TUBULIN COMPLEX COMPONENT C-TERMINAL DOMAIN-CONTAINING PROTEIN"/>
    <property type="match status" value="1"/>
</dbReference>
<keyword evidence="4" id="KW-1133">Transmembrane helix</keyword>